<name>A0A9Q3HM86_9BASI</name>
<evidence type="ECO:0000313" key="2">
    <source>
        <dbReference type="EMBL" id="MBW0509337.1"/>
    </source>
</evidence>
<proteinExistence type="predicted"/>
<gene>
    <name evidence="2" type="ORF">O181_049052</name>
</gene>
<protein>
    <submittedName>
        <fullName evidence="2">Uncharacterized protein</fullName>
    </submittedName>
</protein>
<feature type="region of interest" description="Disordered" evidence="1">
    <location>
        <begin position="1"/>
        <end position="60"/>
    </location>
</feature>
<evidence type="ECO:0000256" key="1">
    <source>
        <dbReference type="SAM" id="MobiDB-lite"/>
    </source>
</evidence>
<dbReference type="EMBL" id="AVOT02020885">
    <property type="protein sequence ID" value="MBW0509337.1"/>
    <property type="molecule type" value="Genomic_DNA"/>
</dbReference>
<dbReference type="AlphaFoldDB" id="A0A9Q3HM86"/>
<feature type="compositionally biased region" description="Acidic residues" evidence="1">
    <location>
        <begin position="88"/>
        <end position="104"/>
    </location>
</feature>
<sequence>MPVHHSPPAKSTRSQRNQAVLTTTGRDPLDCTLSVHQLSENLDRGPPMEGEALPRSGGMKLRRSRSFYGMLGGYPGISQGPRRRLGEGEDEEGEECVEEQESEETEVEASLEGALEASKAPNIFSIKLNKIF</sequence>
<comment type="caution">
    <text evidence="2">The sequence shown here is derived from an EMBL/GenBank/DDBJ whole genome shotgun (WGS) entry which is preliminary data.</text>
</comment>
<evidence type="ECO:0000313" key="3">
    <source>
        <dbReference type="Proteomes" id="UP000765509"/>
    </source>
</evidence>
<feature type="region of interest" description="Disordered" evidence="1">
    <location>
        <begin position="72"/>
        <end position="104"/>
    </location>
</feature>
<organism evidence="2 3">
    <name type="scientific">Austropuccinia psidii MF-1</name>
    <dbReference type="NCBI Taxonomy" id="1389203"/>
    <lineage>
        <taxon>Eukaryota</taxon>
        <taxon>Fungi</taxon>
        <taxon>Dikarya</taxon>
        <taxon>Basidiomycota</taxon>
        <taxon>Pucciniomycotina</taxon>
        <taxon>Pucciniomycetes</taxon>
        <taxon>Pucciniales</taxon>
        <taxon>Sphaerophragmiaceae</taxon>
        <taxon>Austropuccinia</taxon>
    </lineage>
</organism>
<keyword evidence="3" id="KW-1185">Reference proteome</keyword>
<accession>A0A9Q3HM86</accession>
<feature type="compositionally biased region" description="Polar residues" evidence="1">
    <location>
        <begin position="9"/>
        <end position="25"/>
    </location>
</feature>
<reference evidence="2" key="1">
    <citation type="submission" date="2021-03" db="EMBL/GenBank/DDBJ databases">
        <title>Draft genome sequence of rust myrtle Austropuccinia psidii MF-1, a brazilian biotype.</title>
        <authorList>
            <person name="Quecine M.C."/>
            <person name="Pachon D.M.R."/>
            <person name="Bonatelli M.L."/>
            <person name="Correr F.H."/>
            <person name="Franceschini L.M."/>
            <person name="Leite T.F."/>
            <person name="Margarido G.R.A."/>
            <person name="Almeida C.A."/>
            <person name="Ferrarezi J.A."/>
            <person name="Labate C.A."/>
        </authorList>
    </citation>
    <scope>NUCLEOTIDE SEQUENCE</scope>
    <source>
        <strain evidence="2">MF-1</strain>
    </source>
</reference>
<dbReference type="Proteomes" id="UP000765509">
    <property type="component" value="Unassembled WGS sequence"/>
</dbReference>